<dbReference type="Proteomes" id="UP000308133">
    <property type="component" value="Unassembled WGS sequence"/>
</dbReference>
<feature type="region of interest" description="Disordered" evidence="1">
    <location>
        <begin position="61"/>
        <end position="83"/>
    </location>
</feature>
<keyword evidence="2" id="KW-1133">Transmembrane helix</keyword>
<evidence type="ECO:0000256" key="2">
    <source>
        <dbReference type="SAM" id="Phobius"/>
    </source>
</evidence>
<feature type="compositionally biased region" description="Basic and acidic residues" evidence="1">
    <location>
        <begin position="71"/>
        <end position="83"/>
    </location>
</feature>
<feature type="transmembrane region" description="Helical" evidence="2">
    <location>
        <begin position="110"/>
        <end position="129"/>
    </location>
</feature>
<keyword evidence="2" id="KW-0472">Membrane</keyword>
<evidence type="ECO:0000313" key="4">
    <source>
        <dbReference type="Proteomes" id="UP000308133"/>
    </source>
</evidence>
<evidence type="ECO:0000313" key="3">
    <source>
        <dbReference type="EMBL" id="TKX19109.1"/>
    </source>
</evidence>
<proteinExistence type="predicted"/>
<feature type="compositionally biased region" description="Basic and acidic residues" evidence="1">
    <location>
        <begin position="1"/>
        <end position="16"/>
    </location>
</feature>
<dbReference type="EMBL" id="PTQR01000120">
    <property type="protein sequence ID" value="TKX19109.1"/>
    <property type="molecule type" value="Genomic_DNA"/>
</dbReference>
<accession>A0A4U7AMQ5</accession>
<reference evidence="3 4" key="1">
    <citation type="submission" date="2018-02" db="EMBL/GenBank/DDBJ databases">
        <title>Draft genome sequences of Elsinoe sp., causing black scab on jojoba.</title>
        <authorList>
            <person name="Stodart B."/>
            <person name="Jeffress S."/>
            <person name="Ash G."/>
            <person name="Arun Chinnappa K."/>
        </authorList>
    </citation>
    <scope>NUCLEOTIDE SEQUENCE [LARGE SCALE GENOMIC DNA]</scope>
    <source>
        <strain evidence="3 4">Hillstone_2</strain>
    </source>
</reference>
<comment type="caution">
    <text evidence="3">The sequence shown here is derived from an EMBL/GenBank/DDBJ whole genome shotgun (WGS) entry which is preliminary data.</text>
</comment>
<name>A0A4U7AMQ5_9PEZI</name>
<gene>
    <name evidence="3" type="ORF">C1H76_8727</name>
</gene>
<protein>
    <submittedName>
        <fullName evidence="3">Uncharacterized protein</fullName>
    </submittedName>
</protein>
<feature type="transmembrane region" description="Helical" evidence="2">
    <location>
        <begin position="86"/>
        <end position="104"/>
    </location>
</feature>
<dbReference type="AlphaFoldDB" id="A0A4U7AMQ5"/>
<feature type="transmembrane region" description="Helical" evidence="2">
    <location>
        <begin position="141"/>
        <end position="165"/>
    </location>
</feature>
<organism evidence="3 4">
    <name type="scientific">Elsinoe australis</name>
    <dbReference type="NCBI Taxonomy" id="40998"/>
    <lineage>
        <taxon>Eukaryota</taxon>
        <taxon>Fungi</taxon>
        <taxon>Dikarya</taxon>
        <taxon>Ascomycota</taxon>
        <taxon>Pezizomycotina</taxon>
        <taxon>Dothideomycetes</taxon>
        <taxon>Dothideomycetidae</taxon>
        <taxon>Myriangiales</taxon>
        <taxon>Elsinoaceae</taxon>
        <taxon>Elsinoe</taxon>
    </lineage>
</organism>
<keyword evidence="2" id="KW-0812">Transmembrane</keyword>
<feature type="region of interest" description="Disordered" evidence="1">
    <location>
        <begin position="1"/>
        <end position="20"/>
    </location>
</feature>
<evidence type="ECO:0000256" key="1">
    <source>
        <dbReference type="SAM" id="MobiDB-lite"/>
    </source>
</evidence>
<sequence>MSHNERDDPLPRDMRAPEQGYSPVMPLELLLALKLPGALSRSDDAPFQPLDHQSNVSLWAEDGCSDEDDGRDCGQRRRGHNPDRRGRPWSLAITITLLSSFWLASWSDRLQLATAVLLTLAAGLFGMKAMASLGLSLTSGLVFAVAVILTVNPAFAYLCMVLSAAPNDLSYNTQPYSFLHPLRTFLTEAGHHQVKLERLEKSIELHVCRVQNWHCAARAQSAFSETLELHRASHSDHRLYRACFIDNCAGDQPSFSARRVFSYSIDPAPLHDMNLALFQLDYVLTSLLDTLDAICHNASTSGLTLINHLRVGRPSSTTACLSDFYSLPSSTAPYLQRLGKPSWRLSRPLAAPPDAHGWLDALTVQSHLEPLAAISDIESTATAAATRVTAHLDSAVSEALRRNPGLRGWIRRELDETWAVGRNASVALRVLAAWAKRVADDADQAVADLDAFEGRDVRPAAAAAAAVDAAEAWRVRQLRRALIVMARQLRIKGRKSVAGGEEDAR</sequence>